<reference evidence="9" key="1">
    <citation type="submission" date="2022-10" db="EMBL/GenBank/DDBJ databases">
        <title>Whole-Genome Sequencing of Brachybacterium huguangmaarense BRM-3, Isolated from Betula schmidtii.</title>
        <authorList>
            <person name="Haam D."/>
        </authorList>
    </citation>
    <scope>NUCLEOTIDE SEQUENCE</scope>
    <source>
        <strain evidence="9">BRM-3</strain>
    </source>
</reference>
<feature type="transmembrane region" description="Helical" evidence="7">
    <location>
        <begin position="390"/>
        <end position="409"/>
    </location>
</feature>
<keyword evidence="10" id="KW-1185">Reference proteome</keyword>
<keyword evidence="2" id="KW-1003">Cell membrane</keyword>
<dbReference type="PROSITE" id="PS50850">
    <property type="entry name" value="MFS"/>
    <property type="match status" value="1"/>
</dbReference>
<dbReference type="InterPro" id="IPR020846">
    <property type="entry name" value="MFS_dom"/>
</dbReference>
<evidence type="ECO:0000256" key="4">
    <source>
        <dbReference type="ARBA" id="ARBA00022989"/>
    </source>
</evidence>
<feature type="transmembrane region" description="Helical" evidence="7">
    <location>
        <begin position="72"/>
        <end position="96"/>
    </location>
</feature>
<organism evidence="9 10">
    <name type="scientific">Brachybacterium huguangmaarense</name>
    <dbReference type="NCBI Taxonomy" id="1652028"/>
    <lineage>
        <taxon>Bacteria</taxon>
        <taxon>Bacillati</taxon>
        <taxon>Actinomycetota</taxon>
        <taxon>Actinomycetes</taxon>
        <taxon>Micrococcales</taxon>
        <taxon>Dermabacteraceae</taxon>
        <taxon>Brachybacterium</taxon>
    </lineage>
</organism>
<name>A0ABY6G1L7_9MICO</name>
<feature type="transmembrane region" description="Helical" evidence="7">
    <location>
        <begin position="33"/>
        <end position="52"/>
    </location>
</feature>
<evidence type="ECO:0000256" key="5">
    <source>
        <dbReference type="ARBA" id="ARBA00023136"/>
    </source>
</evidence>
<feature type="transmembrane region" description="Helical" evidence="7">
    <location>
        <begin position="359"/>
        <end position="378"/>
    </location>
</feature>
<gene>
    <name evidence="9" type="ORF">BRM3_14835</name>
</gene>
<feature type="transmembrane region" description="Helical" evidence="7">
    <location>
        <begin position="300"/>
        <end position="319"/>
    </location>
</feature>
<feature type="transmembrane region" description="Helical" evidence="7">
    <location>
        <begin position="234"/>
        <end position="251"/>
    </location>
</feature>
<dbReference type="CDD" id="cd17324">
    <property type="entry name" value="MFS_NepI_like"/>
    <property type="match status" value="1"/>
</dbReference>
<feature type="transmembrane region" description="Helical" evidence="7">
    <location>
        <begin position="271"/>
        <end position="293"/>
    </location>
</feature>
<feature type="transmembrane region" description="Helical" evidence="7">
    <location>
        <begin position="325"/>
        <end position="347"/>
    </location>
</feature>
<evidence type="ECO:0000256" key="1">
    <source>
        <dbReference type="ARBA" id="ARBA00004651"/>
    </source>
</evidence>
<evidence type="ECO:0000259" key="8">
    <source>
        <dbReference type="PROSITE" id="PS50850"/>
    </source>
</evidence>
<keyword evidence="4 7" id="KW-1133">Transmembrane helix</keyword>
<evidence type="ECO:0000256" key="7">
    <source>
        <dbReference type="SAM" id="Phobius"/>
    </source>
</evidence>
<evidence type="ECO:0000256" key="6">
    <source>
        <dbReference type="SAM" id="MobiDB-lite"/>
    </source>
</evidence>
<dbReference type="InterPro" id="IPR036259">
    <property type="entry name" value="MFS_trans_sf"/>
</dbReference>
<protein>
    <submittedName>
        <fullName evidence="9">MFS transporter</fullName>
    </submittedName>
</protein>
<evidence type="ECO:0000313" key="9">
    <source>
        <dbReference type="EMBL" id="UYG16854.1"/>
    </source>
</evidence>
<dbReference type="SUPFAM" id="SSF103473">
    <property type="entry name" value="MFS general substrate transporter"/>
    <property type="match status" value="1"/>
</dbReference>
<feature type="transmembrane region" description="Helical" evidence="7">
    <location>
        <begin position="129"/>
        <end position="149"/>
    </location>
</feature>
<dbReference type="PANTHER" id="PTHR43124:SF3">
    <property type="entry name" value="CHLORAMPHENICOL EFFLUX PUMP RV0191"/>
    <property type="match status" value="1"/>
</dbReference>
<dbReference type="InterPro" id="IPR011701">
    <property type="entry name" value="MFS"/>
</dbReference>
<sequence>MTTPGTSVEPGSTSGAAFEATPTRDATTLHPPLRRWAAVAAIGIGIFTLVTIEELPIGVLTLIADDLGVSRGVVGLAVTLPGVLAAVIALVAPVITRRLDRRLVLVLALAAVVVSCGLSVLSTGMYSLLFSRIFAGIAIGLYWPAMPVITVRQVPAERSAAALTVAFAGTGGALVLGVPLASWLGSQLGWRESFMVVGGIALLVLVAVLLLVRPVHADEPTHLGDLLAAFQRRGVRYAVVMAGLLVSGQFLTYSYVSPLLQEAAGLEVDAVAPMLLVFGVAGLIGNFAAAPLLRRSPGAAVITISVGIAAALLAIELLVHGPSLAVVLVAVWGLFGGAISVVMQTFVTRYAGRYEESATALNSTIFNLSIAMGALVGGRLIDTFGVRAPAWVSVVLIACAGVLAVRWIVTGGQRRQDEIAA</sequence>
<evidence type="ECO:0000313" key="10">
    <source>
        <dbReference type="Proteomes" id="UP001164305"/>
    </source>
</evidence>
<dbReference type="EMBL" id="CP107020">
    <property type="protein sequence ID" value="UYG16854.1"/>
    <property type="molecule type" value="Genomic_DNA"/>
</dbReference>
<feature type="region of interest" description="Disordered" evidence="6">
    <location>
        <begin position="1"/>
        <end position="21"/>
    </location>
</feature>
<proteinExistence type="predicted"/>
<dbReference type="InterPro" id="IPR050189">
    <property type="entry name" value="MFS_Efflux_Transporters"/>
</dbReference>
<evidence type="ECO:0000256" key="2">
    <source>
        <dbReference type="ARBA" id="ARBA00022475"/>
    </source>
</evidence>
<feature type="transmembrane region" description="Helical" evidence="7">
    <location>
        <begin position="161"/>
        <end position="181"/>
    </location>
</feature>
<comment type="subcellular location">
    <subcellularLocation>
        <location evidence="1">Cell membrane</location>
        <topology evidence="1">Multi-pass membrane protein</topology>
    </subcellularLocation>
</comment>
<keyword evidence="5 7" id="KW-0472">Membrane</keyword>
<keyword evidence="3 7" id="KW-0812">Transmembrane</keyword>
<dbReference type="RefSeq" id="WP_263594067.1">
    <property type="nucleotide sequence ID" value="NZ_CP107020.1"/>
</dbReference>
<dbReference type="Pfam" id="PF07690">
    <property type="entry name" value="MFS_1"/>
    <property type="match status" value="1"/>
</dbReference>
<feature type="transmembrane region" description="Helical" evidence="7">
    <location>
        <begin position="103"/>
        <end position="123"/>
    </location>
</feature>
<dbReference type="PANTHER" id="PTHR43124">
    <property type="entry name" value="PURINE EFFLUX PUMP PBUE"/>
    <property type="match status" value="1"/>
</dbReference>
<dbReference type="Gene3D" id="1.20.1250.20">
    <property type="entry name" value="MFS general substrate transporter like domains"/>
    <property type="match status" value="1"/>
</dbReference>
<evidence type="ECO:0000256" key="3">
    <source>
        <dbReference type="ARBA" id="ARBA00022692"/>
    </source>
</evidence>
<feature type="compositionally biased region" description="Polar residues" evidence="6">
    <location>
        <begin position="1"/>
        <end position="15"/>
    </location>
</feature>
<dbReference type="Proteomes" id="UP001164305">
    <property type="component" value="Chromosome"/>
</dbReference>
<accession>A0ABY6G1L7</accession>
<feature type="transmembrane region" description="Helical" evidence="7">
    <location>
        <begin position="193"/>
        <end position="213"/>
    </location>
</feature>
<feature type="domain" description="Major facilitator superfamily (MFS) profile" evidence="8">
    <location>
        <begin position="38"/>
        <end position="413"/>
    </location>
</feature>